<reference evidence="18 19" key="1">
    <citation type="journal article" date="2019" name="Genome Biol. Evol.">
        <title>The Rhododendron genome and chromosomal organization provide insight into shared whole-genome duplications across the heath family (Ericaceae).</title>
        <authorList>
            <person name="Soza V.L."/>
            <person name="Lindsley D."/>
            <person name="Waalkes A."/>
            <person name="Ramage E."/>
            <person name="Patwardhan R.P."/>
            <person name="Burton J.N."/>
            <person name="Adey A."/>
            <person name="Kumar A."/>
            <person name="Qiu R."/>
            <person name="Shendure J."/>
            <person name="Hall B."/>
        </authorList>
    </citation>
    <scope>NUCLEOTIDE SEQUENCE [LARGE SCALE GENOMIC DNA]</scope>
    <source>
        <strain evidence="18">RSF 1966-606</strain>
    </source>
</reference>
<dbReference type="InterPro" id="IPR023083">
    <property type="entry name" value="G3P_O-acylTrfase_N"/>
</dbReference>
<evidence type="ECO:0000256" key="9">
    <source>
        <dbReference type="ARBA" id="ARBA00022679"/>
    </source>
</evidence>
<protein>
    <recommendedName>
        <fullName evidence="5">glycerol-3-phosphate 1-O-acyltransferase</fullName>
        <ecNumber evidence="5">2.3.1.15</ecNumber>
    </recommendedName>
</protein>
<feature type="domain" description="Phospholipid/glycerol acyltransferase" evidence="16">
    <location>
        <begin position="301"/>
        <end position="382"/>
    </location>
</feature>
<keyword evidence="8" id="KW-0934">Plastid</keyword>
<evidence type="ECO:0000313" key="18">
    <source>
        <dbReference type="EMBL" id="KAE9446224.1"/>
    </source>
</evidence>
<evidence type="ECO:0000256" key="6">
    <source>
        <dbReference type="ARBA" id="ARBA00022516"/>
    </source>
</evidence>
<dbReference type="GO" id="GO:0006655">
    <property type="term" value="P:phosphatidylglycerol biosynthetic process"/>
    <property type="evidence" value="ECO:0007669"/>
    <property type="project" value="TreeGrafter"/>
</dbReference>
<dbReference type="EC" id="2.3.1.15" evidence="5"/>
<dbReference type="InterPro" id="IPR016222">
    <property type="entry name" value="G3P_O-acylTrfase_chlp"/>
</dbReference>
<dbReference type="PANTHER" id="PTHR35695">
    <property type="entry name" value="GLYCEROL-3-PHOSPHATE ACYLTRANSFERASE, CHLOROPLASTIC"/>
    <property type="match status" value="1"/>
</dbReference>
<feature type="non-terminal residue" evidence="18">
    <location>
        <position position="1"/>
    </location>
</feature>
<dbReference type="PANTHER" id="PTHR35695:SF1">
    <property type="entry name" value="GLYCEROL-3-PHOSPHATE ACYLTRANSFERASE, CHLOROPLASTIC"/>
    <property type="match status" value="1"/>
</dbReference>
<name>A0A6A4KQ83_9ERIC</name>
<evidence type="ECO:0000256" key="10">
    <source>
        <dbReference type="ARBA" id="ARBA00022946"/>
    </source>
</evidence>
<keyword evidence="7" id="KW-0150">Chloroplast</keyword>
<evidence type="ECO:0000256" key="1">
    <source>
        <dbReference type="ARBA" id="ARBA00004470"/>
    </source>
</evidence>
<evidence type="ECO:0000256" key="7">
    <source>
        <dbReference type="ARBA" id="ARBA00022528"/>
    </source>
</evidence>
<accession>A0A6A4KQ83</accession>
<evidence type="ECO:0000259" key="17">
    <source>
        <dbReference type="Pfam" id="PF14829"/>
    </source>
</evidence>
<dbReference type="Proteomes" id="UP000428333">
    <property type="component" value="Linkage Group LG13"/>
</dbReference>
<keyword evidence="10" id="KW-0809">Transit peptide</keyword>
<keyword evidence="13" id="KW-1208">Phospholipid metabolism</keyword>
<evidence type="ECO:0000256" key="5">
    <source>
        <dbReference type="ARBA" id="ARBA00013113"/>
    </source>
</evidence>
<proteinExistence type="inferred from homology"/>
<keyword evidence="11" id="KW-0443">Lipid metabolism</keyword>
<dbReference type="GO" id="GO:0004366">
    <property type="term" value="F:glycerol-3-phosphate O-acyltransferase activity"/>
    <property type="evidence" value="ECO:0007669"/>
    <property type="project" value="UniProtKB-EC"/>
</dbReference>
<dbReference type="EMBL" id="QEFC01003794">
    <property type="protein sequence ID" value="KAE9446224.1"/>
    <property type="molecule type" value="Genomic_DNA"/>
</dbReference>
<evidence type="ECO:0000259" key="16">
    <source>
        <dbReference type="Pfam" id="PF01553"/>
    </source>
</evidence>
<keyword evidence="14" id="KW-0012">Acyltransferase</keyword>
<comment type="caution">
    <text evidence="18">The sequence shown here is derived from an EMBL/GenBank/DDBJ whole genome shotgun (WGS) entry which is preliminary data.</text>
</comment>
<dbReference type="GO" id="GO:0009570">
    <property type="term" value="C:chloroplast stroma"/>
    <property type="evidence" value="ECO:0007669"/>
    <property type="project" value="UniProtKB-SubCell"/>
</dbReference>
<evidence type="ECO:0000256" key="14">
    <source>
        <dbReference type="ARBA" id="ARBA00023315"/>
    </source>
</evidence>
<evidence type="ECO:0000256" key="8">
    <source>
        <dbReference type="ARBA" id="ARBA00022640"/>
    </source>
</evidence>
<evidence type="ECO:0000256" key="2">
    <source>
        <dbReference type="ARBA" id="ARBA00004765"/>
    </source>
</evidence>
<dbReference type="SUPFAM" id="SSF69593">
    <property type="entry name" value="Glycerol-3-phosphate (1)-acyltransferase"/>
    <property type="match status" value="1"/>
</dbReference>
<evidence type="ECO:0000256" key="11">
    <source>
        <dbReference type="ARBA" id="ARBA00023098"/>
    </source>
</evidence>
<gene>
    <name evidence="18" type="ORF">C3L33_21875</name>
</gene>
<dbReference type="AlphaFoldDB" id="A0A6A4KQ83"/>
<dbReference type="InterPro" id="IPR038114">
    <property type="entry name" value="GPAT_N_sf"/>
</dbReference>
<dbReference type="Gene3D" id="1.10.1200.50">
    <property type="entry name" value="Glycerol-3-phosphate acyltransferase, alpha helical bundle, N-terminal"/>
    <property type="match status" value="1"/>
</dbReference>
<keyword evidence="12" id="KW-0594">Phospholipid biosynthesis</keyword>
<dbReference type="Gene3D" id="3.40.1130.10">
    <property type="entry name" value="Glycerol-3-phosphate (1)-acyltransferase"/>
    <property type="match status" value="1"/>
</dbReference>
<keyword evidence="19" id="KW-1185">Reference proteome</keyword>
<comment type="similarity">
    <text evidence="4">Belongs to the GPAT/DAPAT family.</text>
</comment>
<evidence type="ECO:0000256" key="3">
    <source>
        <dbReference type="ARBA" id="ARBA00005189"/>
    </source>
</evidence>
<dbReference type="InterPro" id="IPR002123">
    <property type="entry name" value="Plipid/glycerol_acylTrfase"/>
</dbReference>
<feature type="region of interest" description="Disordered" evidence="15">
    <location>
        <begin position="1"/>
        <end position="28"/>
    </location>
</feature>
<dbReference type="OrthoDB" id="524544at2759"/>
<evidence type="ECO:0000256" key="12">
    <source>
        <dbReference type="ARBA" id="ARBA00023209"/>
    </source>
</evidence>
<evidence type="ECO:0000256" key="4">
    <source>
        <dbReference type="ARBA" id="ARBA00007937"/>
    </source>
</evidence>
<dbReference type="Pfam" id="PF14829">
    <property type="entry name" value="GPAT_N"/>
    <property type="match status" value="1"/>
</dbReference>
<evidence type="ECO:0000256" key="15">
    <source>
        <dbReference type="SAM" id="MobiDB-lite"/>
    </source>
</evidence>
<organism evidence="18 19">
    <name type="scientific">Rhododendron williamsianum</name>
    <dbReference type="NCBI Taxonomy" id="262921"/>
    <lineage>
        <taxon>Eukaryota</taxon>
        <taxon>Viridiplantae</taxon>
        <taxon>Streptophyta</taxon>
        <taxon>Embryophyta</taxon>
        <taxon>Tracheophyta</taxon>
        <taxon>Spermatophyta</taxon>
        <taxon>Magnoliopsida</taxon>
        <taxon>eudicotyledons</taxon>
        <taxon>Gunneridae</taxon>
        <taxon>Pentapetalae</taxon>
        <taxon>asterids</taxon>
        <taxon>Ericales</taxon>
        <taxon>Ericaceae</taxon>
        <taxon>Ericoideae</taxon>
        <taxon>Rhodoreae</taxon>
        <taxon>Rhododendron</taxon>
    </lineage>
</organism>
<evidence type="ECO:0000313" key="19">
    <source>
        <dbReference type="Proteomes" id="UP000428333"/>
    </source>
</evidence>
<comment type="pathway">
    <text evidence="2">Phospholipid metabolism; CDP-diacylglycerol biosynthesis; CDP-diacylglycerol from sn-glycerol 3-phosphate: step 1/3.</text>
</comment>
<keyword evidence="9" id="KW-0808">Transferase</keyword>
<sequence>MLITSASSPHGHARVSSPSPPSSKLSPFSKLGSISSSLPVRLSIPRRCPRAVLCCSAKSRGMAEVLEDNEPAPAAASVYDNSLSRSFLDVRTEEVPAVMGVVLILLQENQWEGDRDPSLGKSERSDRGREILLRENQRRSIALSGKFGCQPYDIDSRIGREDKSSPEGSSNLLFGIKKEAEAGRLPSNVAQGMEELYRNYRNAVFESGIPNANEIVLSNMTVVLDRVFKDVEDPFDFSPYHRAIREPFDYYMFVKRYIRPLIDFRSSYVGNISVFREMEEKLQQEKLLDGYRRCGVVVVMEEEEQGHNIVLISNHQSEADPAVIELLLETRHPHIAENMTFVAGDRVITDPLCKPFSMGRNLLCVYSKKHMNDVPELAEMKRKANTRSLKEMALLLSNVPSILIKEFQAPFDAAAVDNMRRLTEHAGVPGHIYPLAILCYDIMPPPPQVEKEIGESRVISFHGTGVSVAPAISFHEIDAACGDPEESKMAYTKALYDSIVEQTMFLIVLYMEKRVSRLQFLLSHCHNHGISQLLIP</sequence>
<comment type="subcellular location">
    <subcellularLocation>
        <location evidence="1">Plastid</location>
        <location evidence="1">Chloroplast stroma</location>
    </subcellularLocation>
</comment>
<keyword evidence="6" id="KW-0444">Lipid biosynthesis</keyword>
<dbReference type="Pfam" id="PF01553">
    <property type="entry name" value="Acyltransferase"/>
    <property type="match status" value="1"/>
</dbReference>
<evidence type="ECO:0000256" key="13">
    <source>
        <dbReference type="ARBA" id="ARBA00023264"/>
    </source>
</evidence>
<feature type="domain" description="Glycerol-3-phosphate O-acyltransferase alpha-helical bundle N-terminal" evidence="17">
    <location>
        <begin position="170"/>
        <end position="235"/>
    </location>
</feature>
<dbReference type="GO" id="GO:0016024">
    <property type="term" value="P:CDP-diacylglycerol biosynthetic process"/>
    <property type="evidence" value="ECO:0007669"/>
    <property type="project" value="UniProtKB-UniPathway"/>
</dbReference>
<comment type="pathway">
    <text evidence="3">Lipid metabolism.</text>
</comment>
<dbReference type="UniPathway" id="UPA00557">
    <property type="reaction ID" value="UER00612"/>
</dbReference>